<protein>
    <submittedName>
        <fullName evidence="2">Uncharacterized protein</fullName>
    </submittedName>
</protein>
<feature type="compositionally biased region" description="Basic and acidic residues" evidence="1">
    <location>
        <begin position="140"/>
        <end position="152"/>
    </location>
</feature>
<sequence>MVSPRPSFRDMVTGRVMNGQQYNFISDLDVDLRYESMRMLWKCRQNVIRKDVLSIIVEPRVVEPLRSHPVTKDNTSHSLLQRARTRRSSAAVKALPQKDVKTNKKDELDDEQTVIMDLVLKFSNSLTKEGLTVASSSDGSDERPLMVRDGTI</sequence>
<evidence type="ECO:0000313" key="3">
    <source>
        <dbReference type="Proteomes" id="UP001396334"/>
    </source>
</evidence>
<evidence type="ECO:0000256" key="1">
    <source>
        <dbReference type="SAM" id="MobiDB-lite"/>
    </source>
</evidence>
<feature type="region of interest" description="Disordered" evidence="1">
    <location>
        <begin position="70"/>
        <end position="94"/>
    </location>
</feature>
<proteinExistence type="predicted"/>
<dbReference type="Proteomes" id="UP001396334">
    <property type="component" value="Unassembled WGS sequence"/>
</dbReference>
<accession>A0ABR2T9B0</accession>
<organism evidence="2 3">
    <name type="scientific">Hibiscus sabdariffa</name>
    <name type="common">roselle</name>
    <dbReference type="NCBI Taxonomy" id="183260"/>
    <lineage>
        <taxon>Eukaryota</taxon>
        <taxon>Viridiplantae</taxon>
        <taxon>Streptophyta</taxon>
        <taxon>Embryophyta</taxon>
        <taxon>Tracheophyta</taxon>
        <taxon>Spermatophyta</taxon>
        <taxon>Magnoliopsida</taxon>
        <taxon>eudicotyledons</taxon>
        <taxon>Gunneridae</taxon>
        <taxon>Pentapetalae</taxon>
        <taxon>rosids</taxon>
        <taxon>malvids</taxon>
        <taxon>Malvales</taxon>
        <taxon>Malvaceae</taxon>
        <taxon>Malvoideae</taxon>
        <taxon>Hibiscus</taxon>
    </lineage>
</organism>
<dbReference type="EMBL" id="JBBPBN010000007">
    <property type="protein sequence ID" value="KAK9034093.1"/>
    <property type="molecule type" value="Genomic_DNA"/>
</dbReference>
<gene>
    <name evidence="2" type="ORF">V6N11_050271</name>
</gene>
<keyword evidence="3" id="KW-1185">Reference proteome</keyword>
<feature type="region of interest" description="Disordered" evidence="1">
    <location>
        <begin position="131"/>
        <end position="152"/>
    </location>
</feature>
<comment type="caution">
    <text evidence="2">The sequence shown here is derived from an EMBL/GenBank/DDBJ whole genome shotgun (WGS) entry which is preliminary data.</text>
</comment>
<name>A0ABR2T9B0_9ROSI</name>
<reference evidence="2 3" key="1">
    <citation type="journal article" date="2024" name="G3 (Bethesda)">
        <title>Genome assembly of Hibiscus sabdariffa L. provides insights into metabolisms of medicinal natural products.</title>
        <authorList>
            <person name="Kim T."/>
        </authorList>
    </citation>
    <scope>NUCLEOTIDE SEQUENCE [LARGE SCALE GENOMIC DNA]</scope>
    <source>
        <strain evidence="2">TK-2024</strain>
        <tissue evidence="2">Old leaves</tissue>
    </source>
</reference>
<evidence type="ECO:0000313" key="2">
    <source>
        <dbReference type="EMBL" id="KAK9034093.1"/>
    </source>
</evidence>